<feature type="domain" description="DUF7788" evidence="2">
    <location>
        <begin position="409"/>
        <end position="639"/>
    </location>
</feature>
<dbReference type="Pfam" id="PF25043">
    <property type="entry name" value="DUF7788"/>
    <property type="match status" value="1"/>
</dbReference>
<proteinExistence type="predicted"/>
<protein>
    <submittedName>
        <fullName evidence="3">Uncharacterized protein</fullName>
    </submittedName>
</protein>
<dbReference type="AlphaFoldDB" id="A0A4S4KDJ2"/>
<dbReference type="InterPro" id="IPR058580">
    <property type="entry name" value="DUF2828"/>
</dbReference>
<accession>A0A4S4KDJ2</accession>
<dbReference type="InterPro" id="IPR036465">
    <property type="entry name" value="vWFA_dom_sf"/>
</dbReference>
<dbReference type="PIRSF" id="PIRSF015417">
    <property type="entry name" value="T31B5_30_vWA"/>
    <property type="match status" value="1"/>
</dbReference>
<name>A0A4S4KDJ2_9APHY</name>
<sequence>MSTAASTSQIVTLPVIPELYNPSFLDVLLPVRGATASVQKSQTEPRHPMMDALKASASLTLTENLSPAYSSTSSAVLDAFQTLKPYASDSNIPAALKKAWAEDPQLTLRLIWNSRSIHDGKGEKEVFYHEDSEIQEARIDMHIQRQTTEKVKGREQRIAANLCFHAQLVSKLSSDPRFRALYIAVARLYAERLREDISLFERANSLPHGEERTTLMRQISLAGKWAPTPGGSHDRPTNLATAIALILHNEHSVGPALSTSHDTELATAEAHVLRSFYQRWVLAPLRKANSCPEPLMSSNRWTEIIYTCVPSTCMKNNTAAFFKHDPSGFERYLESVESGKKTISGATLMPHEIVRAAMLSYQDSQYQPTPGKPSIKDIRKRLAQTQLRAIEAQWKTMIERVREAGTLDNALAICDVSGSMGFISDVKSSGHVEPILPAISLSLVLAQISQPPFANNFITFSAEPEFVQLDPSLPLGELVESMSNARWNMNTNLNAVFLELLLPLALRNNLKQEDMIKRLFVFSDMQFDASQPYSDANAESAWETNHDVIEKAFREAGYEMPEIVYWNLEQERDAFPVLYDRKGVAMMNGFSPAMLKVFLGEGEETEENMDVDDGWETVEADPVKNTKDEFNPINVMKKALAKKSFDGLVVVD</sequence>
<evidence type="ECO:0000259" key="2">
    <source>
        <dbReference type="Pfam" id="PF25043"/>
    </source>
</evidence>
<dbReference type="InterPro" id="IPR056690">
    <property type="entry name" value="DUF7788"/>
</dbReference>
<comment type="caution">
    <text evidence="3">The sequence shown here is derived from an EMBL/GenBank/DDBJ whole genome shotgun (WGS) entry which is preliminary data.</text>
</comment>
<dbReference type="InterPro" id="IPR011205">
    <property type="entry name" value="UCP015417_vWA"/>
</dbReference>
<evidence type="ECO:0000313" key="4">
    <source>
        <dbReference type="Proteomes" id="UP000309038"/>
    </source>
</evidence>
<feature type="domain" description="DUF2828" evidence="1">
    <location>
        <begin position="137"/>
        <end position="407"/>
    </location>
</feature>
<evidence type="ECO:0000313" key="3">
    <source>
        <dbReference type="EMBL" id="THG96158.1"/>
    </source>
</evidence>
<evidence type="ECO:0000259" key="1">
    <source>
        <dbReference type="Pfam" id="PF11443"/>
    </source>
</evidence>
<gene>
    <name evidence="3" type="ORF">EW026_g5631</name>
</gene>
<dbReference type="SUPFAM" id="SSF53300">
    <property type="entry name" value="vWA-like"/>
    <property type="match status" value="1"/>
</dbReference>
<dbReference type="Proteomes" id="UP000309038">
    <property type="component" value="Unassembled WGS sequence"/>
</dbReference>
<dbReference type="EMBL" id="SGPJ01000257">
    <property type="protein sequence ID" value="THG96158.1"/>
    <property type="molecule type" value="Genomic_DNA"/>
</dbReference>
<dbReference type="Gene3D" id="3.40.50.410">
    <property type="entry name" value="von Willebrand factor, type A domain"/>
    <property type="match status" value="1"/>
</dbReference>
<organism evidence="3 4">
    <name type="scientific">Hermanssonia centrifuga</name>
    <dbReference type="NCBI Taxonomy" id="98765"/>
    <lineage>
        <taxon>Eukaryota</taxon>
        <taxon>Fungi</taxon>
        <taxon>Dikarya</taxon>
        <taxon>Basidiomycota</taxon>
        <taxon>Agaricomycotina</taxon>
        <taxon>Agaricomycetes</taxon>
        <taxon>Polyporales</taxon>
        <taxon>Meruliaceae</taxon>
        <taxon>Hermanssonia</taxon>
    </lineage>
</organism>
<feature type="domain" description="DUF2828" evidence="1">
    <location>
        <begin position="62"/>
        <end position="129"/>
    </location>
</feature>
<reference evidence="3 4" key="1">
    <citation type="submission" date="2019-02" db="EMBL/GenBank/DDBJ databases">
        <title>Genome sequencing of the rare red list fungi Phlebia centrifuga.</title>
        <authorList>
            <person name="Buettner E."/>
            <person name="Kellner H."/>
        </authorList>
    </citation>
    <scope>NUCLEOTIDE SEQUENCE [LARGE SCALE GENOMIC DNA]</scope>
    <source>
        <strain evidence="3 4">DSM 108282</strain>
    </source>
</reference>
<dbReference type="PANTHER" id="PTHR31373:SF27">
    <property type="entry name" value="TROVE DOMAIN-CONTAINING PROTEIN"/>
    <property type="match status" value="1"/>
</dbReference>
<dbReference type="PANTHER" id="PTHR31373">
    <property type="entry name" value="OS06G0652100 PROTEIN"/>
    <property type="match status" value="1"/>
</dbReference>
<keyword evidence="4" id="KW-1185">Reference proteome</keyword>
<dbReference type="Pfam" id="PF11443">
    <property type="entry name" value="DUF2828"/>
    <property type="match status" value="2"/>
</dbReference>